<dbReference type="EMBL" id="GL433852">
    <property type="protein sequence ID" value="EFN53239.1"/>
    <property type="molecule type" value="Genomic_DNA"/>
</dbReference>
<dbReference type="STRING" id="554065.E1ZLB6"/>
<proteinExistence type="inferred from homology"/>
<dbReference type="PANTHER" id="PTHR11712:SF297">
    <property type="entry name" value="3-OXOACYL-[ACYL-CARRIER-PROTEIN] SYNTHASE, MITOCHONDRIAL"/>
    <property type="match status" value="1"/>
</dbReference>
<protein>
    <recommendedName>
        <fullName evidence="2">beta-ketoacyl-[acyl-carrier-protein] synthase I</fullName>
        <ecNumber evidence="2">2.3.1.41</ecNumber>
    </recommendedName>
</protein>
<sequence>MSCTADMADAGVLVAEGKLRRLSPFFVPKTLVNMAAGAVSIAHGLQGPNHAVATACATGAHAIGDAFSMIRRGDADVMLAGGTESCVDAIALAGFGRLKALSTRYNGDPAAASRPFDRHRDGFVMGEGAGVVVLEELQHALDRGAAIYGEVRGYGLSGDAHHITQPPPDGIGAQLAMRGALRQAGLRPRDICYINAHATSTPQGDDIEQRAIAAVFGEAATSASPPGGGPPLAVSSTKGATGHLLGAAGAVEAIFSLLALRHGVAPATANLADPDPPLLANLVAGQPCALAPGPRAVLSNSFGFGGTNAALVFCTAPGREG</sequence>
<dbReference type="CDD" id="cd00834">
    <property type="entry name" value="KAS_I_II"/>
    <property type="match status" value="1"/>
</dbReference>
<dbReference type="SMART" id="SM00825">
    <property type="entry name" value="PKS_KS"/>
    <property type="match status" value="1"/>
</dbReference>
<dbReference type="OMA" id="CASHAIK"/>
<evidence type="ECO:0000313" key="7">
    <source>
        <dbReference type="Proteomes" id="UP000008141"/>
    </source>
</evidence>
<dbReference type="InterPro" id="IPR014031">
    <property type="entry name" value="Ketoacyl_synth_C"/>
</dbReference>
<dbReference type="PROSITE" id="PS52004">
    <property type="entry name" value="KS3_2"/>
    <property type="match status" value="1"/>
</dbReference>
<dbReference type="InterPro" id="IPR014030">
    <property type="entry name" value="Ketoacyl_synth_N"/>
</dbReference>
<dbReference type="OrthoDB" id="5334845at2759"/>
<dbReference type="PROSITE" id="PS00606">
    <property type="entry name" value="KS3_1"/>
    <property type="match status" value="1"/>
</dbReference>
<dbReference type="NCBIfam" id="NF005589">
    <property type="entry name" value="PRK07314.1"/>
    <property type="match status" value="1"/>
</dbReference>
<evidence type="ECO:0000256" key="4">
    <source>
        <dbReference type="RuleBase" id="RU003694"/>
    </source>
</evidence>
<dbReference type="InterPro" id="IPR000794">
    <property type="entry name" value="Beta-ketoacyl_synthase"/>
</dbReference>
<evidence type="ECO:0000313" key="6">
    <source>
        <dbReference type="EMBL" id="EFN53239.1"/>
    </source>
</evidence>
<dbReference type="InterPro" id="IPR018201">
    <property type="entry name" value="Ketoacyl_synth_AS"/>
</dbReference>
<reference evidence="6 7" key="1">
    <citation type="journal article" date="2010" name="Plant Cell">
        <title>The Chlorella variabilis NC64A genome reveals adaptation to photosymbiosis, coevolution with viruses, and cryptic sex.</title>
        <authorList>
            <person name="Blanc G."/>
            <person name="Duncan G."/>
            <person name="Agarkova I."/>
            <person name="Borodovsky M."/>
            <person name="Gurnon J."/>
            <person name="Kuo A."/>
            <person name="Lindquist E."/>
            <person name="Lucas S."/>
            <person name="Pangilinan J."/>
            <person name="Polle J."/>
            <person name="Salamov A."/>
            <person name="Terry A."/>
            <person name="Yamada T."/>
            <person name="Dunigan D.D."/>
            <person name="Grigoriev I.V."/>
            <person name="Claverie J.M."/>
            <person name="Van Etten J.L."/>
        </authorList>
    </citation>
    <scope>NUCLEOTIDE SEQUENCE [LARGE SCALE GENOMIC DNA]</scope>
    <source>
        <strain evidence="6 7">NC64A</strain>
    </source>
</reference>
<keyword evidence="3 4" id="KW-0808">Transferase</keyword>
<evidence type="ECO:0000256" key="1">
    <source>
        <dbReference type="ARBA" id="ARBA00008467"/>
    </source>
</evidence>
<gene>
    <name evidence="6" type="ORF">CHLNCDRAFT_59740</name>
</gene>
<dbReference type="FunCoup" id="E1ZLB6">
    <property type="interactions" value="1270"/>
</dbReference>
<dbReference type="GO" id="GO:0004315">
    <property type="term" value="F:3-oxoacyl-[acyl-carrier-protein] synthase activity"/>
    <property type="evidence" value="ECO:0007669"/>
    <property type="project" value="UniProtKB-EC"/>
</dbReference>
<organism evidence="7">
    <name type="scientific">Chlorella variabilis</name>
    <name type="common">Green alga</name>
    <dbReference type="NCBI Taxonomy" id="554065"/>
    <lineage>
        <taxon>Eukaryota</taxon>
        <taxon>Viridiplantae</taxon>
        <taxon>Chlorophyta</taxon>
        <taxon>core chlorophytes</taxon>
        <taxon>Trebouxiophyceae</taxon>
        <taxon>Chlorellales</taxon>
        <taxon>Chlorellaceae</taxon>
        <taxon>Chlorella clade</taxon>
        <taxon>Chlorella</taxon>
    </lineage>
</organism>
<dbReference type="InterPro" id="IPR016039">
    <property type="entry name" value="Thiolase-like"/>
</dbReference>
<dbReference type="Pfam" id="PF00109">
    <property type="entry name" value="ketoacyl-synt"/>
    <property type="match status" value="1"/>
</dbReference>
<dbReference type="Proteomes" id="UP000008141">
    <property type="component" value="Unassembled WGS sequence"/>
</dbReference>
<name>E1ZLB6_CHLVA</name>
<accession>E1ZLB6</accession>
<dbReference type="InterPro" id="IPR020841">
    <property type="entry name" value="PKS_Beta-ketoAc_synthase_dom"/>
</dbReference>
<dbReference type="RefSeq" id="XP_005845341.1">
    <property type="nucleotide sequence ID" value="XM_005845279.1"/>
</dbReference>
<dbReference type="GeneID" id="17352690"/>
<dbReference type="InParanoid" id="E1ZLB6"/>
<dbReference type="GO" id="GO:0006633">
    <property type="term" value="P:fatty acid biosynthetic process"/>
    <property type="evidence" value="ECO:0007669"/>
    <property type="project" value="InterPro"/>
</dbReference>
<dbReference type="eggNOG" id="KOG1394">
    <property type="taxonomic scope" value="Eukaryota"/>
</dbReference>
<evidence type="ECO:0000259" key="5">
    <source>
        <dbReference type="PROSITE" id="PS52004"/>
    </source>
</evidence>
<dbReference type="Pfam" id="PF02801">
    <property type="entry name" value="Ketoacyl-synt_C"/>
    <property type="match status" value="1"/>
</dbReference>
<dbReference type="GO" id="GO:0005739">
    <property type="term" value="C:mitochondrion"/>
    <property type="evidence" value="ECO:0007669"/>
    <property type="project" value="TreeGrafter"/>
</dbReference>
<dbReference type="AlphaFoldDB" id="E1ZLB6"/>
<evidence type="ECO:0000256" key="3">
    <source>
        <dbReference type="ARBA" id="ARBA00022679"/>
    </source>
</evidence>
<dbReference type="EC" id="2.3.1.41" evidence="2"/>
<evidence type="ECO:0000256" key="2">
    <source>
        <dbReference type="ARBA" id="ARBA00013191"/>
    </source>
</evidence>
<feature type="domain" description="Ketosynthase family 3 (KS3)" evidence="5">
    <location>
        <begin position="1"/>
        <end position="315"/>
    </location>
</feature>
<keyword evidence="7" id="KW-1185">Reference proteome</keyword>
<dbReference type="KEGG" id="cvr:CHLNCDRAFT_59740"/>
<dbReference type="Gene3D" id="3.40.47.10">
    <property type="match status" value="1"/>
</dbReference>
<comment type="similarity">
    <text evidence="1 4">Belongs to the thiolase-like superfamily. Beta-ketoacyl-ACP synthases family.</text>
</comment>
<dbReference type="SUPFAM" id="SSF53901">
    <property type="entry name" value="Thiolase-like"/>
    <property type="match status" value="2"/>
</dbReference>
<dbReference type="PANTHER" id="PTHR11712">
    <property type="entry name" value="POLYKETIDE SYNTHASE-RELATED"/>
    <property type="match status" value="1"/>
</dbReference>